<protein>
    <submittedName>
        <fullName evidence="1">Uncharacterized protein</fullName>
    </submittedName>
</protein>
<comment type="caution">
    <text evidence="1">The sequence shown here is derived from an EMBL/GenBank/DDBJ whole genome shotgun (WGS) entry which is preliminary data.</text>
</comment>
<feature type="non-terminal residue" evidence="1">
    <location>
        <position position="1"/>
    </location>
</feature>
<accession>A0A699WQB0</accession>
<proteinExistence type="predicted"/>
<reference evidence="1" key="1">
    <citation type="journal article" date="2019" name="Sci. Rep.">
        <title>Draft genome of Tanacetum cinerariifolium, the natural source of mosquito coil.</title>
        <authorList>
            <person name="Yamashiro T."/>
            <person name="Shiraishi A."/>
            <person name="Satake H."/>
            <person name="Nakayama K."/>
        </authorList>
    </citation>
    <scope>NUCLEOTIDE SEQUENCE</scope>
</reference>
<dbReference type="AlphaFoldDB" id="A0A699WQB0"/>
<evidence type="ECO:0000313" key="1">
    <source>
        <dbReference type="EMBL" id="GFD49373.1"/>
    </source>
</evidence>
<sequence>LIELFLHRFYPSILSQSILIRLGVPLKSGKRHSSKRELAHEVATIWKLILRVDRECCPVGDPLSICYCFVKFGDRTAQLYKEIPLMKIEQK</sequence>
<dbReference type="EMBL" id="BKCJ011740630">
    <property type="protein sequence ID" value="GFD49373.1"/>
    <property type="molecule type" value="Genomic_DNA"/>
</dbReference>
<name>A0A699WQB0_TANCI</name>
<organism evidence="1">
    <name type="scientific">Tanacetum cinerariifolium</name>
    <name type="common">Dalmatian daisy</name>
    <name type="synonym">Chrysanthemum cinerariifolium</name>
    <dbReference type="NCBI Taxonomy" id="118510"/>
    <lineage>
        <taxon>Eukaryota</taxon>
        <taxon>Viridiplantae</taxon>
        <taxon>Streptophyta</taxon>
        <taxon>Embryophyta</taxon>
        <taxon>Tracheophyta</taxon>
        <taxon>Spermatophyta</taxon>
        <taxon>Magnoliopsida</taxon>
        <taxon>eudicotyledons</taxon>
        <taxon>Gunneridae</taxon>
        <taxon>Pentapetalae</taxon>
        <taxon>asterids</taxon>
        <taxon>campanulids</taxon>
        <taxon>Asterales</taxon>
        <taxon>Asteraceae</taxon>
        <taxon>Asteroideae</taxon>
        <taxon>Anthemideae</taxon>
        <taxon>Anthemidinae</taxon>
        <taxon>Tanacetum</taxon>
    </lineage>
</organism>
<gene>
    <name evidence="1" type="ORF">Tci_921342</name>
</gene>